<evidence type="ECO:0000256" key="9">
    <source>
        <dbReference type="ARBA" id="ARBA00023136"/>
    </source>
</evidence>
<dbReference type="PROSITE" id="PS50011">
    <property type="entry name" value="PROTEIN_KINASE_DOM"/>
    <property type="match status" value="1"/>
</dbReference>
<sequence length="1221" mass="138647">MCHQQFLPLTSLTLTLMWIIILEVSSSSGVQNITLGYLTVDKAKGLVRGKQGRVISGAITYAVDEINSNLSLLPDININFIWNNTWDDTLISTARLTEQWSKGAVAFFGPEDSCTVEARVAAAWNLPMIAYKCADYEVSDKSLYPTFARTYPPASQVTKSIISLLKHFNWRKYTLIVGSSHKETTTAEKLIQLSEMYNITINDRKTFDEPHIALTTGNPFPGIVEETYVGTRVYVFLGELNGVVDFMTNLYDRGLLDTGDYIVIYVDHGTFDYADPLKYFKRTMDRPDQPRNLEASRSLLVITSSPATNPQYEDFLKRVNEYNEEPPFSFPNPFHIMKKISVYAAYLYDAVRLYAQALQEVLDENGSIKNGTAIIDKIRDRSYTSIQGFLSHIDENGDAEGNYTLLSRAWFESFYANYSMMPVGHFQIEEGSGIPSFRYFEENEIDWISFKPPIDEPQCGYRAEKCIPPQTYTLEIVGGILGGLAFIIGVILLIIYRNWRYEQEIAGLLWKISISDIKTGDEPGTGHLDRNKSGSRGTLCSQQSMESKFSVTQIYARTGSYKGQVVALKMYEAKSFDVSRKMKKEMKLMRDLRHDNVNAFIGACIDPPYFIIITEYCSKGSLQDILENSDLKLDDMFLASLVKDLLQGMIFLHDSVVMIHGNLKSSNCVVNSRWMLQITDFGLLNVRAATYRKEDEHAFYRNLLWKAPEFIRYPQQKASQKGDVFSFGIILHEIYGRMGPYGCYNLSPKEIVERLGNKCYDPPFRPDIHSLNCDKYIIDCMEACWSESSVERPDFRTVWIRLKPLRAGMKRNIFDNMMAMMEKYQENLEELVGERTEQLIEEKKKTEALLHRMLPRSVSDQLKRGEAVIPESFNSTTIYFSDICSFTKLSAESTPMQIVSMLNDLYTLFDNIIKNYDVYKIETIGDAYMVVSGLPIRNGDNHAGEIASMSLHLLSAIKTFQIPHRPDDTLNLRIGIHTGSCVAGVVGMTMPRYTLFGDTVNTASRMESNGEALKIHCSAECRSILIKLGGYTLEERGLVNMKGKGDLLTYWLVSEDVQIRKQRMMTTAKVGSESGSLRRRVLSVNHKRIADTSPKYIDVSSGIEKNRSEGNLWDILKVSENKSDNCDSQSMHTRVSSFRDNRNSKDKMCEMTPSLRNHLLVPDRNGHQWRLSRSESMGGQNDNNTSAETDCLLCKTNPSISPVDKNGRRCSVDFELRVVEA</sequence>
<feature type="domain" description="Guanylate cyclase" evidence="20">
    <location>
        <begin position="877"/>
        <end position="1007"/>
    </location>
</feature>
<keyword evidence="16" id="KW-0175">Coiled coil</keyword>
<dbReference type="PANTHER" id="PTHR11920:SF335">
    <property type="entry name" value="GUANYLATE CYCLASE"/>
    <property type="match status" value="1"/>
</dbReference>
<dbReference type="Gene3D" id="6.10.250.780">
    <property type="match status" value="1"/>
</dbReference>
<evidence type="ECO:0000256" key="12">
    <source>
        <dbReference type="ARBA" id="ARBA00023239"/>
    </source>
</evidence>
<comment type="similarity">
    <text evidence="14">Belongs to the adenylyl cyclase class-4/guanylyl cyclase family.</text>
</comment>
<keyword evidence="7 17" id="KW-1133">Transmembrane helix</keyword>
<evidence type="ECO:0000256" key="4">
    <source>
        <dbReference type="ARBA" id="ARBA00022692"/>
    </source>
</evidence>
<keyword evidence="6" id="KW-0547">Nucleotide-binding</keyword>
<evidence type="ECO:0000256" key="17">
    <source>
        <dbReference type="SAM" id="Phobius"/>
    </source>
</evidence>
<dbReference type="InterPro" id="IPR028082">
    <property type="entry name" value="Peripla_BP_I"/>
</dbReference>
<evidence type="ECO:0000256" key="7">
    <source>
        <dbReference type="ARBA" id="ARBA00022989"/>
    </source>
</evidence>
<dbReference type="AlphaFoldDB" id="A0AAN8P970"/>
<evidence type="ECO:0000256" key="15">
    <source>
        <dbReference type="RuleBase" id="RU003431"/>
    </source>
</evidence>
<keyword evidence="9 17" id="KW-0472">Membrane</keyword>
<evidence type="ECO:0000256" key="3">
    <source>
        <dbReference type="ARBA" id="ARBA00012202"/>
    </source>
</evidence>
<keyword evidence="4 17" id="KW-0812">Transmembrane</keyword>
<dbReference type="GO" id="GO:0004383">
    <property type="term" value="F:guanylate cyclase activity"/>
    <property type="evidence" value="ECO:0007669"/>
    <property type="project" value="UniProtKB-EC"/>
</dbReference>
<evidence type="ECO:0000256" key="2">
    <source>
        <dbReference type="ARBA" id="ARBA00004479"/>
    </source>
</evidence>
<dbReference type="CDD" id="cd14042">
    <property type="entry name" value="PK_GC-A_B"/>
    <property type="match status" value="1"/>
</dbReference>
<dbReference type="Pfam" id="PF00211">
    <property type="entry name" value="Guanylate_cyc"/>
    <property type="match status" value="1"/>
</dbReference>
<evidence type="ECO:0000256" key="5">
    <source>
        <dbReference type="ARBA" id="ARBA00022729"/>
    </source>
</evidence>
<dbReference type="PROSITE" id="PS50125">
    <property type="entry name" value="GUANYLATE_CYCLASE_2"/>
    <property type="match status" value="1"/>
</dbReference>
<dbReference type="GO" id="GO:0005524">
    <property type="term" value="F:ATP binding"/>
    <property type="evidence" value="ECO:0007669"/>
    <property type="project" value="InterPro"/>
</dbReference>
<organism evidence="21 22">
    <name type="scientific">Patella caerulea</name>
    <name type="common">Rayed Mediterranean limpet</name>
    <dbReference type="NCBI Taxonomy" id="87958"/>
    <lineage>
        <taxon>Eukaryota</taxon>
        <taxon>Metazoa</taxon>
        <taxon>Spiralia</taxon>
        <taxon>Lophotrochozoa</taxon>
        <taxon>Mollusca</taxon>
        <taxon>Gastropoda</taxon>
        <taxon>Patellogastropoda</taxon>
        <taxon>Patelloidea</taxon>
        <taxon>Patellidae</taxon>
        <taxon>Patella</taxon>
    </lineage>
</organism>
<dbReference type="Gene3D" id="3.40.50.2300">
    <property type="match status" value="2"/>
</dbReference>
<keyword evidence="13 15" id="KW-0141">cGMP biosynthesis</keyword>
<keyword evidence="11" id="KW-0325">Glycoprotein</keyword>
<evidence type="ECO:0000256" key="1">
    <source>
        <dbReference type="ARBA" id="ARBA00001436"/>
    </source>
</evidence>
<reference evidence="21 22" key="1">
    <citation type="submission" date="2024-01" db="EMBL/GenBank/DDBJ databases">
        <title>The genome of the rayed Mediterranean limpet Patella caerulea (Linnaeus, 1758).</title>
        <authorList>
            <person name="Anh-Thu Weber A."/>
            <person name="Halstead-Nussloch G."/>
        </authorList>
    </citation>
    <scope>NUCLEOTIDE SEQUENCE [LARGE SCALE GENOMIC DNA]</scope>
    <source>
        <strain evidence="21">AATW-2023a</strain>
        <tissue evidence="21">Whole specimen</tissue>
    </source>
</reference>
<dbReference type="SUPFAM" id="SSF53822">
    <property type="entry name" value="Periplasmic binding protein-like I"/>
    <property type="match status" value="1"/>
</dbReference>
<evidence type="ECO:0000256" key="6">
    <source>
        <dbReference type="ARBA" id="ARBA00022741"/>
    </source>
</evidence>
<accession>A0AAN8P970</accession>
<dbReference type="GO" id="GO:0001653">
    <property type="term" value="F:peptide receptor activity"/>
    <property type="evidence" value="ECO:0007669"/>
    <property type="project" value="TreeGrafter"/>
</dbReference>
<dbReference type="FunFam" id="3.30.70.1230:FF:000004">
    <property type="entry name" value="Guanylate cyclase"/>
    <property type="match status" value="1"/>
</dbReference>
<protein>
    <recommendedName>
        <fullName evidence="3 15">Guanylate cyclase</fullName>
        <ecNumber evidence="3 15">4.6.1.2</ecNumber>
    </recommendedName>
</protein>
<dbReference type="GO" id="GO:0007168">
    <property type="term" value="P:receptor guanylyl cyclase signaling pathway"/>
    <property type="evidence" value="ECO:0007669"/>
    <property type="project" value="TreeGrafter"/>
</dbReference>
<dbReference type="EMBL" id="JAZGQO010000014">
    <property type="protein sequence ID" value="KAK6170894.1"/>
    <property type="molecule type" value="Genomic_DNA"/>
</dbReference>
<keyword evidence="22" id="KW-1185">Reference proteome</keyword>
<comment type="subcellular location">
    <subcellularLocation>
        <location evidence="2">Membrane</location>
        <topology evidence="2">Single-pass type I membrane protein</topology>
    </subcellularLocation>
</comment>
<dbReference type="FunFam" id="1.10.510.10:FF:000420">
    <property type="entry name" value="Guanylate cyclase"/>
    <property type="match status" value="1"/>
</dbReference>
<dbReference type="GO" id="GO:0005525">
    <property type="term" value="F:GTP binding"/>
    <property type="evidence" value="ECO:0007669"/>
    <property type="project" value="UniProtKB-KW"/>
</dbReference>
<dbReference type="InterPro" id="IPR000719">
    <property type="entry name" value="Prot_kinase_dom"/>
</dbReference>
<dbReference type="GO" id="GO:0035556">
    <property type="term" value="P:intracellular signal transduction"/>
    <property type="evidence" value="ECO:0007669"/>
    <property type="project" value="InterPro"/>
</dbReference>
<evidence type="ECO:0000256" key="8">
    <source>
        <dbReference type="ARBA" id="ARBA00023134"/>
    </source>
</evidence>
<dbReference type="InterPro" id="IPR050401">
    <property type="entry name" value="Cyclic_nucleotide_synthase"/>
</dbReference>
<keyword evidence="12 14" id="KW-0456">Lyase</keyword>
<dbReference type="CDD" id="cd07302">
    <property type="entry name" value="CHD"/>
    <property type="match status" value="1"/>
</dbReference>
<dbReference type="PANTHER" id="PTHR11920">
    <property type="entry name" value="GUANYLYL CYCLASE"/>
    <property type="match status" value="1"/>
</dbReference>
<evidence type="ECO:0000256" key="18">
    <source>
        <dbReference type="SAM" id="SignalP"/>
    </source>
</evidence>
<gene>
    <name evidence="21" type="ORF">SNE40_019182</name>
</gene>
<evidence type="ECO:0000256" key="13">
    <source>
        <dbReference type="ARBA" id="ARBA00023293"/>
    </source>
</evidence>
<feature type="signal peptide" evidence="18">
    <location>
        <begin position="1"/>
        <end position="29"/>
    </location>
</feature>
<evidence type="ECO:0000313" key="22">
    <source>
        <dbReference type="Proteomes" id="UP001347796"/>
    </source>
</evidence>
<evidence type="ECO:0000259" key="19">
    <source>
        <dbReference type="PROSITE" id="PS50011"/>
    </source>
</evidence>
<dbReference type="InterPro" id="IPR001245">
    <property type="entry name" value="Ser-Thr/Tyr_kinase_cat_dom"/>
</dbReference>
<evidence type="ECO:0000259" key="20">
    <source>
        <dbReference type="PROSITE" id="PS50125"/>
    </source>
</evidence>
<comment type="catalytic activity">
    <reaction evidence="1 15">
        <text>GTP = 3',5'-cyclic GMP + diphosphate</text>
        <dbReference type="Rhea" id="RHEA:13665"/>
        <dbReference type="ChEBI" id="CHEBI:33019"/>
        <dbReference type="ChEBI" id="CHEBI:37565"/>
        <dbReference type="ChEBI" id="CHEBI:57746"/>
        <dbReference type="EC" id="4.6.1.2"/>
    </reaction>
</comment>
<proteinExistence type="inferred from homology"/>
<dbReference type="Pfam" id="PF07714">
    <property type="entry name" value="PK_Tyr_Ser-Thr"/>
    <property type="match status" value="1"/>
</dbReference>
<evidence type="ECO:0000256" key="10">
    <source>
        <dbReference type="ARBA" id="ARBA00023170"/>
    </source>
</evidence>
<feature type="transmembrane region" description="Helical" evidence="17">
    <location>
        <begin position="476"/>
        <end position="496"/>
    </location>
</feature>
<keyword evidence="8" id="KW-0342">GTP-binding</keyword>
<dbReference type="Gene3D" id="1.10.510.10">
    <property type="entry name" value="Transferase(Phosphotransferase) domain 1"/>
    <property type="match status" value="1"/>
</dbReference>
<dbReference type="Proteomes" id="UP001347796">
    <property type="component" value="Unassembled WGS sequence"/>
</dbReference>
<dbReference type="InterPro" id="IPR029787">
    <property type="entry name" value="Nucleotide_cyclase"/>
</dbReference>
<dbReference type="InterPro" id="IPR011009">
    <property type="entry name" value="Kinase-like_dom_sf"/>
</dbReference>
<dbReference type="PRINTS" id="PR01176">
    <property type="entry name" value="GABABRECEPTR"/>
</dbReference>
<evidence type="ECO:0000256" key="14">
    <source>
        <dbReference type="RuleBase" id="RU000405"/>
    </source>
</evidence>
<dbReference type="GO" id="GO:0004016">
    <property type="term" value="F:adenylate cyclase activity"/>
    <property type="evidence" value="ECO:0007669"/>
    <property type="project" value="TreeGrafter"/>
</dbReference>
<evidence type="ECO:0000256" key="16">
    <source>
        <dbReference type="SAM" id="Coils"/>
    </source>
</evidence>
<dbReference type="GO" id="GO:0005886">
    <property type="term" value="C:plasma membrane"/>
    <property type="evidence" value="ECO:0007669"/>
    <property type="project" value="TreeGrafter"/>
</dbReference>
<dbReference type="Pfam" id="PF01094">
    <property type="entry name" value="ANF_receptor"/>
    <property type="match status" value="1"/>
</dbReference>
<keyword evidence="5 18" id="KW-0732">Signal</keyword>
<dbReference type="EC" id="4.6.1.2" evidence="3 15"/>
<feature type="coiled-coil region" evidence="16">
    <location>
        <begin position="814"/>
        <end position="841"/>
    </location>
</feature>
<evidence type="ECO:0000256" key="11">
    <source>
        <dbReference type="ARBA" id="ARBA00023180"/>
    </source>
</evidence>
<dbReference type="Gene3D" id="3.30.70.1230">
    <property type="entry name" value="Nucleotide cyclase"/>
    <property type="match status" value="1"/>
</dbReference>
<evidence type="ECO:0000313" key="21">
    <source>
        <dbReference type="EMBL" id="KAK6170894.1"/>
    </source>
</evidence>
<dbReference type="PROSITE" id="PS00452">
    <property type="entry name" value="GUANYLATE_CYCLASE_1"/>
    <property type="match status" value="1"/>
</dbReference>
<dbReference type="SUPFAM" id="SSF56112">
    <property type="entry name" value="Protein kinase-like (PK-like)"/>
    <property type="match status" value="1"/>
</dbReference>
<dbReference type="SUPFAM" id="SSF55073">
    <property type="entry name" value="Nucleotide cyclase"/>
    <property type="match status" value="1"/>
</dbReference>
<name>A0AAN8P970_PATCE</name>
<comment type="caution">
    <text evidence="21">The sequence shown here is derived from an EMBL/GenBank/DDBJ whole genome shotgun (WGS) entry which is preliminary data.</text>
</comment>
<dbReference type="InterPro" id="IPR001828">
    <property type="entry name" value="ANF_lig-bd_rcpt"/>
</dbReference>
<feature type="chain" id="PRO_5042853736" description="Guanylate cyclase" evidence="18">
    <location>
        <begin position="30"/>
        <end position="1221"/>
    </location>
</feature>
<dbReference type="GO" id="GO:0004672">
    <property type="term" value="F:protein kinase activity"/>
    <property type="evidence" value="ECO:0007669"/>
    <property type="project" value="InterPro"/>
</dbReference>
<keyword evidence="10" id="KW-0675">Receptor</keyword>
<dbReference type="CDD" id="cd06370">
    <property type="entry name" value="PBP1_SAP_GC-like"/>
    <property type="match status" value="1"/>
</dbReference>
<feature type="domain" description="Protein kinase" evidence="19">
    <location>
        <begin position="525"/>
        <end position="806"/>
    </location>
</feature>
<dbReference type="SMART" id="SM00044">
    <property type="entry name" value="CYCc"/>
    <property type="match status" value="1"/>
</dbReference>
<dbReference type="InterPro" id="IPR001054">
    <property type="entry name" value="A/G_cyclase"/>
</dbReference>
<dbReference type="InterPro" id="IPR018297">
    <property type="entry name" value="A/G_cyclase_CS"/>
</dbReference>